<dbReference type="PRINTS" id="PR00038">
    <property type="entry name" value="HTHLUXR"/>
</dbReference>
<dbReference type="OrthoDB" id="9780312at2"/>
<dbReference type="CDD" id="cd06170">
    <property type="entry name" value="LuxR_C_like"/>
    <property type="match status" value="1"/>
</dbReference>
<evidence type="ECO:0000259" key="6">
    <source>
        <dbReference type="PROSITE" id="PS50043"/>
    </source>
</evidence>
<reference evidence="9" key="1">
    <citation type="submission" date="2016-11" db="EMBL/GenBank/DDBJ databases">
        <authorList>
            <person name="Varghese N."/>
            <person name="Submissions S."/>
        </authorList>
    </citation>
    <scope>NUCLEOTIDE SEQUENCE [LARGE SCALE GENOMIC DNA]</scope>
    <source>
        <strain evidence="9">DSM 17456</strain>
    </source>
</reference>
<dbReference type="GO" id="GO:0000160">
    <property type="term" value="P:phosphorelay signal transduction system"/>
    <property type="evidence" value="ECO:0007669"/>
    <property type="project" value="InterPro"/>
</dbReference>
<keyword evidence="4" id="KW-0804">Transcription</keyword>
<dbReference type="EMBL" id="FSRG01000006">
    <property type="protein sequence ID" value="SIO29257.1"/>
    <property type="molecule type" value="Genomic_DNA"/>
</dbReference>
<dbReference type="InterPro" id="IPR039420">
    <property type="entry name" value="WalR-like"/>
</dbReference>
<evidence type="ECO:0000256" key="5">
    <source>
        <dbReference type="PROSITE-ProRule" id="PRU00169"/>
    </source>
</evidence>
<dbReference type="PROSITE" id="PS50043">
    <property type="entry name" value="HTH_LUXR_2"/>
    <property type="match status" value="1"/>
</dbReference>
<dbReference type="RefSeq" id="WP_074217357.1">
    <property type="nucleotide sequence ID" value="NZ_FSRG01000006.1"/>
</dbReference>
<dbReference type="PANTHER" id="PTHR43214:SF41">
    <property type="entry name" value="NITRATE_NITRITE RESPONSE REGULATOR PROTEIN NARP"/>
    <property type="match status" value="1"/>
</dbReference>
<dbReference type="Proteomes" id="UP000184694">
    <property type="component" value="Unassembled WGS sequence"/>
</dbReference>
<dbReference type="SUPFAM" id="SSF46894">
    <property type="entry name" value="C-terminal effector domain of the bipartite response regulators"/>
    <property type="match status" value="1"/>
</dbReference>
<dbReference type="GO" id="GO:0003677">
    <property type="term" value="F:DNA binding"/>
    <property type="evidence" value="ECO:0007669"/>
    <property type="project" value="UniProtKB-KW"/>
</dbReference>
<proteinExistence type="predicted"/>
<evidence type="ECO:0000259" key="7">
    <source>
        <dbReference type="PROSITE" id="PS50110"/>
    </source>
</evidence>
<dbReference type="Pfam" id="PF00196">
    <property type="entry name" value="GerE"/>
    <property type="match status" value="1"/>
</dbReference>
<keyword evidence="9" id="KW-1185">Reference proteome</keyword>
<dbReference type="STRING" id="1121457.SAMN02745161_2590"/>
<dbReference type="InterPro" id="IPR011006">
    <property type="entry name" value="CheY-like_superfamily"/>
</dbReference>
<dbReference type="SMART" id="SM00448">
    <property type="entry name" value="REC"/>
    <property type="match status" value="1"/>
</dbReference>
<dbReference type="SUPFAM" id="SSF52172">
    <property type="entry name" value="CheY-like"/>
    <property type="match status" value="1"/>
</dbReference>
<keyword evidence="1 5" id="KW-0597">Phosphoprotein</keyword>
<keyword evidence="2" id="KW-0805">Transcription regulation</keyword>
<sequence>MDKTIRVVIADDHKVFLEGLCSLVKDEKDIEIVGKASNGVELLELVAELRPDVVISDISMPDMNGIAAAQKITQEFPDTRIIALSMHKDTQFVREILKTNAYGFLLKDCCFDELAHAVRSAMKGEICLSQPLRDSVVMDYIGTLRKPQDEDVTLSARESEVLKLIAEGNSTKEVAEQLCISVKTVETHRSKIMQKTKYTSVAELTKYAIRCGLTTV</sequence>
<dbReference type="InterPro" id="IPR016032">
    <property type="entry name" value="Sig_transdc_resp-reg_C-effctor"/>
</dbReference>
<evidence type="ECO:0000313" key="9">
    <source>
        <dbReference type="Proteomes" id="UP000184694"/>
    </source>
</evidence>
<dbReference type="InterPro" id="IPR000792">
    <property type="entry name" value="Tscrpt_reg_LuxR_C"/>
</dbReference>
<organism evidence="8 9">
    <name type="scientific">Halodesulfovibrio marinisediminis DSM 17456</name>
    <dbReference type="NCBI Taxonomy" id="1121457"/>
    <lineage>
        <taxon>Bacteria</taxon>
        <taxon>Pseudomonadati</taxon>
        <taxon>Thermodesulfobacteriota</taxon>
        <taxon>Desulfovibrionia</taxon>
        <taxon>Desulfovibrionales</taxon>
        <taxon>Desulfovibrionaceae</taxon>
        <taxon>Halodesulfovibrio</taxon>
    </lineage>
</organism>
<dbReference type="CDD" id="cd17535">
    <property type="entry name" value="REC_NarL-like"/>
    <property type="match status" value="1"/>
</dbReference>
<dbReference type="AlphaFoldDB" id="A0A1N6IB55"/>
<name>A0A1N6IB55_9BACT</name>
<dbReference type="Gene3D" id="3.40.50.2300">
    <property type="match status" value="1"/>
</dbReference>
<dbReference type="Pfam" id="PF00072">
    <property type="entry name" value="Response_reg"/>
    <property type="match status" value="1"/>
</dbReference>
<dbReference type="InterPro" id="IPR058245">
    <property type="entry name" value="NreC/VraR/RcsB-like_REC"/>
</dbReference>
<feature type="domain" description="Response regulatory" evidence="7">
    <location>
        <begin position="6"/>
        <end position="122"/>
    </location>
</feature>
<dbReference type="SMART" id="SM00421">
    <property type="entry name" value="HTH_LUXR"/>
    <property type="match status" value="1"/>
</dbReference>
<feature type="modified residue" description="4-aspartylphosphate" evidence="5">
    <location>
        <position position="57"/>
    </location>
</feature>
<evidence type="ECO:0000256" key="2">
    <source>
        <dbReference type="ARBA" id="ARBA00023015"/>
    </source>
</evidence>
<dbReference type="PROSITE" id="PS50110">
    <property type="entry name" value="RESPONSE_REGULATORY"/>
    <property type="match status" value="1"/>
</dbReference>
<gene>
    <name evidence="8" type="ORF">SAMN02745161_2590</name>
</gene>
<evidence type="ECO:0000256" key="4">
    <source>
        <dbReference type="ARBA" id="ARBA00023163"/>
    </source>
</evidence>
<dbReference type="GO" id="GO:0006355">
    <property type="term" value="P:regulation of DNA-templated transcription"/>
    <property type="evidence" value="ECO:0007669"/>
    <property type="project" value="InterPro"/>
</dbReference>
<feature type="domain" description="HTH luxR-type" evidence="6">
    <location>
        <begin position="147"/>
        <end position="212"/>
    </location>
</feature>
<evidence type="ECO:0000256" key="3">
    <source>
        <dbReference type="ARBA" id="ARBA00023125"/>
    </source>
</evidence>
<protein>
    <submittedName>
        <fullName evidence="8">Two component transcriptional regulator, LuxR family</fullName>
    </submittedName>
</protein>
<evidence type="ECO:0000313" key="8">
    <source>
        <dbReference type="EMBL" id="SIO29257.1"/>
    </source>
</evidence>
<keyword evidence="3" id="KW-0238">DNA-binding</keyword>
<dbReference type="InterPro" id="IPR001789">
    <property type="entry name" value="Sig_transdc_resp-reg_receiver"/>
</dbReference>
<accession>A0A1N6IB55</accession>
<evidence type="ECO:0000256" key="1">
    <source>
        <dbReference type="ARBA" id="ARBA00022553"/>
    </source>
</evidence>
<dbReference type="PANTHER" id="PTHR43214">
    <property type="entry name" value="TWO-COMPONENT RESPONSE REGULATOR"/>
    <property type="match status" value="1"/>
</dbReference>